<gene>
    <name evidence="9" type="ORF">ACFSKL_12695</name>
</gene>
<dbReference type="EMBL" id="JBHUHR010000038">
    <property type="protein sequence ID" value="MFD2035654.1"/>
    <property type="molecule type" value="Genomic_DNA"/>
</dbReference>
<organism evidence="9 10">
    <name type="scientific">Belliella marina</name>
    <dbReference type="NCBI Taxonomy" id="1644146"/>
    <lineage>
        <taxon>Bacteria</taxon>
        <taxon>Pseudomonadati</taxon>
        <taxon>Bacteroidota</taxon>
        <taxon>Cytophagia</taxon>
        <taxon>Cytophagales</taxon>
        <taxon>Cyclobacteriaceae</taxon>
        <taxon>Belliella</taxon>
    </lineage>
</organism>
<feature type="region of interest" description="Disordered" evidence="6">
    <location>
        <begin position="41"/>
        <end position="60"/>
    </location>
</feature>
<evidence type="ECO:0000256" key="4">
    <source>
        <dbReference type="ARBA" id="ARBA00022801"/>
    </source>
</evidence>
<protein>
    <recommendedName>
        <fullName evidence="3">beta-N-acetylhexosaminidase</fullName>
        <ecNumber evidence="3">3.2.1.52</ecNumber>
    </recommendedName>
</protein>
<dbReference type="InterPro" id="IPR017853">
    <property type="entry name" value="GH"/>
</dbReference>
<proteinExistence type="inferred from homology"/>
<dbReference type="SUPFAM" id="SSF51445">
    <property type="entry name" value="(Trans)glycosidases"/>
    <property type="match status" value="1"/>
</dbReference>
<keyword evidence="5" id="KW-0326">Glycosidase</keyword>
<dbReference type="PANTHER" id="PTHR30480">
    <property type="entry name" value="BETA-HEXOSAMINIDASE-RELATED"/>
    <property type="match status" value="1"/>
</dbReference>
<dbReference type="GO" id="GO:0016787">
    <property type="term" value="F:hydrolase activity"/>
    <property type="evidence" value="ECO:0007669"/>
    <property type="project" value="UniProtKB-KW"/>
</dbReference>
<dbReference type="Gene3D" id="3.40.710.10">
    <property type="entry name" value="DD-peptidase/beta-lactamase superfamily"/>
    <property type="match status" value="1"/>
</dbReference>
<dbReference type="Pfam" id="PF00933">
    <property type="entry name" value="Glyco_hydro_3"/>
    <property type="match status" value="1"/>
</dbReference>
<accession>A0ABW4VNB6</accession>
<dbReference type="PANTHER" id="PTHR30480:SF13">
    <property type="entry name" value="BETA-HEXOSAMINIDASE"/>
    <property type="match status" value="1"/>
</dbReference>
<feature type="domain" description="Glycoside hydrolase family 3 N-terminal" evidence="8">
    <location>
        <begin position="79"/>
        <end position="394"/>
    </location>
</feature>
<reference evidence="10" key="1">
    <citation type="journal article" date="2019" name="Int. J. Syst. Evol. Microbiol.">
        <title>The Global Catalogue of Microorganisms (GCM) 10K type strain sequencing project: providing services to taxonomists for standard genome sequencing and annotation.</title>
        <authorList>
            <consortium name="The Broad Institute Genomics Platform"/>
            <consortium name="The Broad Institute Genome Sequencing Center for Infectious Disease"/>
            <person name="Wu L."/>
            <person name="Ma J."/>
        </authorList>
    </citation>
    <scope>NUCLEOTIDE SEQUENCE [LARGE SCALE GENOMIC DNA]</scope>
    <source>
        <strain evidence="10">CGMCC 1.15180</strain>
    </source>
</reference>
<evidence type="ECO:0000313" key="9">
    <source>
        <dbReference type="EMBL" id="MFD2035654.1"/>
    </source>
</evidence>
<dbReference type="PROSITE" id="PS00775">
    <property type="entry name" value="GLYCOSYL_HYDROL_F3"/>
    <property type="match status" value="1"/>
</dbReference>
<evidence type="ECO:0000259" key="8">
    <source>
        <dbReference type="Pfam" id="PF00933"/>
    </source>
</evidence>
<keyword evidence="10" id="KW-1185">Reference proteome</keyword>
<comment type="caution">
    <text evidence="9">The sequence shown here is derived from an EMBL/GenBank/DDBJ whole genome shotgun (WGS) entry which is preliminary data.</text>
</comment>
<dbReference type="InterPro" id="IPR001764">
    <property type="entry name" value="Glyco_hydro_3_N"/>
</dbReference>
<dbReference type="Proteomes" id="UP001597361">
    <property type="component" value="Unassembled WGS sequence"/>
</dbReference>
<comment type="similarity">
    <text evidence="2">Belongs to the glycosyl hydrolase 3 family.</text>
</comment>
<dbReference type="InterPro" id="IPR001466">
    <property type="entry name" value="Beta-lactam-related"/>
</dbReference>
<dbReference type="EC" id="3.2.1.52" evidence="3"/>
<comment type="catalytic activity">
    <reaction evidence="1">
        <text>Hydrolysis of terminal non-reducing N-acetyl-D-hexosamine residues in N-acetyl-beta-D-hexosaminides.</text>
        <dbReference type="EC" id="3.2.1.52"/>
    </reaction>
</comment>
<dbReference type="InterPro" id="IPR019800">
    <property type="entry name" value="Glyco_hydro_3_AS"/>
</dbReference>
<dbReference type="RefSeq" id="WP_376886588.1">
    <property type="nucleotide sequence ID" value="NZ_JBHUHR010000038.1"/>
</dbReference>
<evidence type="ECO:0000256" key="2">
    <source>
        <dbReference type="ARBA" id="ARBA00005336"/>
    </source>
</evidence>
<dbReference type="InterPro" id="IPR050226">
    <property type="entry name" value="NagZ_Beta-hexosaminidase"/>
</dbReference>
<feature type="domain" description="Beta-lactamase-related" evidence="7">
    <location>
        <begin position="632"/>
        <end position="985"/>
    </location>
</feature>
<dbReference type="InterPro" id="IPR012338">
    <property type="entry name" value="Beta-lactam/transpept-like"/>
</dbReference>
<evidence type="ECO:0000256" key="3">
    <source>
        <dbReference type="ARBA" id="ARBA00012663"/>
    </source>
</evidence>
<sequence>MRVKVWSALLGIALIFQADGVLGWDLPSLFSNSKPDSIGLKEIEGDPVAEKRERKDPLRAKDHRKQMAWVDSVFNSQTFEQRLGQLFMVAAYSNRDAKHKNEIAKLIKDENLGGLIFFQGGPVRQADLTNYYQSIAETPLFIAMDAEWGINMRLDSVITFPKAMTLGAIPDEKLIYDMGKEIARQFKELGMHINFAPVVDVNSNPNNPVIGYRAFGEEKRMVAKKSMAYMKGLQDHGVLANAKHFPGHGDTESDSHYSLPVIRHSENRIKDIDLYPYRELIDEDLMSVMVAHLHIPSLDSEKNKATTLSKYVVTDLLKNQMNFSGLIFTDALNMKGVSSYYKPGEVDMLALLAGNDILLYSQDVPKAKQLIMQAIAEGRISKEEVDERVIKVLKAKYWAGLNKDQKIDTKNLVNRLNGRKTQLLVEELYASSITVTTNKNGFLPLRNLDLLNIASLTIGGDGVVFQEKMDKYAKVDHFTMGKGANSVVLSDIRTKLKDYNTVIVGLMGVTNSPSRGFGVSSSDISFIKELSKEKSVVVVLFGNAYAAKNLVGMPHNILTFENNEYTQGLVPEVIFGGRDAKGLMPVSISDYLALGSGGYMEGLGRLSYSYPESQGMNSKVLDEIDLIMNAGIRKKAMPGGVVLVAKNGKVVFEKSYGHYDYNKTKPVSPKTVYDLASITKVLATTQAVMFLASRDVIDMDKPISTYLPELKGTNKADLLLKDIMAHEAGLVAFIPYYAKTVAAGSWKNEYYRETPVEDFTVPISNNMFGKESLRDSIWNWTVKSDLRKLDPNRRKHGYVYSDLTMYLMQAVVERVMNQPMDEFLEQNFYAPLGLNTLTFNPAKKFNIDLIAPTEDDVAFRKRVVHGYVHDPGAAMYGGVAGHAGLFGTANDLAIMMQLMLNGGKYGGVNLLDEKVIKEFTKRQSSQSRRGWGWDKPDPERGKGGGAGVLAPKTTFGHTGFTGTAVWADPENDLIYVFLSNRVYPSANNNILLKEGIRTEIHDVIYRSMREESDLSEKGEE</sequence>
<evidence type="ECO:0000259" key="7">
    <source>
        <dbReference type="Pfam" id="PF00144"/>
    </source>
</evidence>
<evidence type="ECO:0000256" key="6">
    <source>
        <dbReference type="SAM" id="MobiDB-lite"/>
    </source>
</evidence>
<evidence type="ECO:0000313" key="10">
    <source>
        <dbReference type="Proteomes" id="UP001597361"/>
    </source>
</evidence>
<name>A0ABW4VNB6_9BACT</name>
<evidence type="ECO:0000256" key="5">
    <source>
        <dbReference type="ARBA" id="ARBA00023295"/>
    </source>
</evidence>
<dbReference type="SUPFAM" id="SSF56601">
    <property type="entry name" value="beta-lactamase/transpeptidase-like"/>
    <property type="match status" value="1"/>
</dbReference>
<keyword evidence="4 9" id="KW-0378">Hydrolase</keyword>
<evidence type="ECO:0000256" key="1">
    <source>
        <dbReference type="ARBA" id="ARBA00001231"/>
    </source>
</evidence>
<dbReference type="Gene3D" id="3.20.20.300">
    <property type="entry name" value="Glycoside hydrolase, family 3, N-terminal domain"/>
    <property type="match status" value="1"/>
</dbReference>
<dbReference type="Pfam" id="PF00144">
    <property type="entry name" value="Beta-lactamase"/>
    <property type="match status" value="1"/>
</dbReference>
<dbReference type="InterPro" id="IPR036962">
    <property type="entry name" value="Glyco_hydro_3_N_sf"/>
</dbReference>